<keyword evidence="2 10" id="KW-0444">Lipid biosynthesis</keyword>
<dbReference type="GO" id="GO:0009922">
    <property type="term" value="F:fatty acid elongase activity"/>
    <property type="evidence" value="ECO:0007669"/>
    <property type="project" value="InterPro"/>
</dbReference>
<protein>
    <recommendedName>
        <fullName evidence="10">Elongation of fatty acids protein</fullName>
        <ecNumber evidence="10">2.3.1.-</ecNumber>
    </recommendedName>
</protein>
<evidence type="ECO:0000256" key="7">
    <source>
        <dbReference type="ARBA" id="ARBA00023098"/>
    </source>
</evidence>
<dbReference type="InterPro" id="IPR002076">
    <property type="entry name" value="ELO_fam"/>
</dbReference>
<comment type="subcellular location">
    <subcellularLocation>
        <location evidence="1">Membrane</location>
        <topology evidence="1">Multi-pass membrane protein</topology>
    </subcellularLocation>
</comment>
<feature type="transmembrane region" description="Helical" evidence="10">
    <location>
        <begin position="184"/>
        <end position="205"/>
    </location>
</feature>
<keyword evidence="4 10" id="KW-0812">Transmembrane</keyword>
<keyword evidence="7 10" id="KW-0443">Lipid metabolism</keyword>
<dbReference type="PANTHER" id="PTHR11157:SF169">
    <property type="entry name" value="ELONGATION OF FATTY ACIDS PROTEIN"/>
    <property type="match status" value="1"/>
</dbReference>
<dbReference type="GO" id="GO:0034626">
    <property type="term" value="P:fatty acid elongation, polyunsaturated fatty acid"/>
    <property type="evidence" value="ECO:0007669"/>
    <property type="project" value="TreeGrafter"/>
</dbReference>
<evidence type="ECO:0000256" key="2">
    <source>
        <dbReference type="ARBA" id="ARBA00022516"/>
    </source>
</evidence>
<keyword evidence="8 10" id="KW-0472">Membrane</keyword>
<dbReference type="GO" id="GO:0019367">
    <property type="term" value="P:fatty acid elongation, saturated fatty acid"/>
    <property type="evidence" value="ECO:0007669"/>
    <property type="project" value="TreeGrafter"/>
</dbReference>
<evidence type="ECO:0000256" key="1">
    <source>
        <dbReference type="ARBA" id="ARBA00004141"/>
    </source>
</evidence>
<feature type="transmembrane region" description="Helical" evidence="10">
    <location>
        <begin position="79"/>
        <end position="103"/>
    </location>
</feature>
<comment type="catalytic activity">
    <reaction evidence="10">
        <text>an acyl-CoA + malonyl-CoA + H(+) = a 3-oxoacyl-CoA + CO2 + CoA</text>
        <dbReference type="Rhea" id="RHEA:50252"/>
        <dbReference type="ChEBI" id="CHEBI:15378"/>
        <dbReference type="ChEBI" id="CHEBI:16526"/>
        <dbReference type="ChEBI" id="CHEBI:57287"/>
        <dbReference type="ChEBI" id="CHEBI:57384"/>
        <dbReference type="ChEBI" id="CHEBI:58342"/>
        <dbReference type="ChEBI" id="CHEBI:90726"/>
    </reaction>
    <physiologicalReaction direction="left-to-right" evidence="10">
        <dbReference type="Rhea" id="RHEA:50253"/>
    </physiologicalReaction>
</comment>
<dbReference type="Pfam" id="PF01151">
    <property type="entry name" value="ELO"/>
    <property type="match status" value="1"/>
</dbReference>
<dbReference type="EMBL" id="HBHQ01012218">
    <property type="protein sequence ID" value="CAD9816291.1"/>
    <property type="molecule type" value="Transcribed_RNA"/>
</dbReference>
<keyword evidence="9 10" id="KW-0275">Fatty acid biosynthesis</keyword>
<organism evidence="11">
    <name type="scientific">Attheya septentrionalis</name>
    <dbReference type="NCBI Taxonomy" id="420275"/>
    <lineage>
        <taxon>Eukaryota</taxon>
        <taxon>Sar</taxon>
        <taxon>Stramenopiles</taxon>
        <taxon>Ochrophyta</taxon>
        <taxon>Bacillariophyta</taxon>
        <taxon>Coscinodiscophyceae</taxon>
        <taxon>Chaetocerotophycidae</taxon>
        <taxon>Chaetocerotales</taxon>
        <taxon>Attheyaceae</taxon>
        <taxon>Attheya</taxon>
    </lineage>
</organism>
<comment type="caution">
    <text evidence="10">Lacks conserved residue(s) required for the propagation of feature annotation.</text>
</comment>
<evidence type="ECO:0000256" key="4">
    <source>
        <dbReference type="ARBA" id="ARBA00022692"/>
    </source>
</evidence>
<dbReference type="EC" id="2.3.1.-" evidence="10"/>
<dbReference type="GO" id="GO:0005789">
    <property type="term" value="C:endoplasmic reticulum membrane"/>
    <property type="evidence" value="ECO:0007669"/>
    <property type="project" value="TreeGrafter"/>
</dbReference>
<dbReference type="PANTHER" id="PTHR11157">
    <property type="entry name" value="FATTY ACID ACYL TRANSFERASE-RELATED"/>
    <property type="match status" value="1"/>
</dbReference>
<keyword evidence="6 10" id="KW-1133">Transmembrane helix</keyword>
<evidence type="ECO:0000313" key="11">
    <source>
        <dbReference type="EMBL" id="CAD9816291.1"/>
    </source>
</evidence>
<evidence type="ECO:0000256" key="10">
    <source>
        <dbReference type="RuleBase" id="RU361115"/>
    </source>
</evidence>
<keyword evidence="5 10" id="KW-0276">Fatty acid metabolism</keyword>
<evidence type="ECO:0000256" key="6">
    <source>
        <dbReference type="ARBA" id="ARBA00022989"/>
    </source>
</evidence>
<gene>
    <name evidence="11" type="ORF">ASEP1449_LOCUS8123</name>
</gene>
<name>A0A7S2XN16_9STRA</name>
<reference evidence="11" key="1">
    <citation type="submission" date="2021-01" db="EMBL/GenBank/DDBJ databases">
        <authorList>
            <person name="Corre E."/>
            <person name="Pelletier E."/>
            <person name="Niang G."/>
            <person name="Scheremetjew M."/>
            <person name="Finn R."/>
            <person name="Kale V."/>
            <person name="Holt S."/>
            <person name="Cochrane G."/>
            <person name="Meng A."/>
            <person name="Brown T."/>
            <person name="Cohen L."/>
        </authorList>
    </citation>
    <scope>NUCLEOTIDE SEQUENCE</scope>
    <source>
        <strain evidence="11">CCMP2084</strain>
    </source>
</reference>
<feature type="transmembrane region" description="Helical" evidence="10">
    <location>
        <begin position="217"/>
        <end position="240"/>
    </location>
</feature>
<evidence type="ECO:0000256" key="5">
    <source>
        <dbReference type="ARBA" id="ARBA00022832"/>
    </source>
</evidence>
<dbReference type="GO" id="GO:0034625">
    <property type="term" value="P:fatty acid elongation, monounsaturated fatty acid"/>
    <property type="evidence" value="ECO:0007669"/>
    <property type="project" value="TreeGrafter"/>
</dbReference>
<dbReference type="GO" id="GO:0030148">
    <property type="term" value="P:sphingolipid biosynthetic process"/>
    <property type="evidence" value="ECO:0007669"/>
    <property type="project" value="TreeGrafter"/>
</dbReference>
<evidence type="ECO:0000256" key="8">
    <source>
        <dbReference type="ARBA" id="ARBA00023136"/>
    </source>
</evidence>
<dbReference type="GO" id="GO:0042761">
    <property type="term" value="P:very long-chain fatty acid biosynthetic process"/>
    <property type="evidence" value="ECO:0007669"/>
    <property type="project" value="TreeGrafter"/>
</dbReference>
<keyword evidence="3 10" id="KW-0808">Transferase</keyword>
<feature type="transmembrane region" description="Helical" evidence="10">
    <location>
        <begin position="252"/>
        <end position="273"/>
    </location>
</feature>
<proteinExistence type="inferred from homology"/>
<evidence type="ECO:0000256" key="9">
    <source>
        <dbReference type="ARBA" id="ARBA00023160"/>
    </source>
</evidence>
<dbReference type="AlphaFoldDB" id="A0A7S2XN16"/>
<evidence type="ECO:0000256" key="3">
    <source>
        <dbReference type="ARBA" id="ARBA00022679"/>
    </source>
</evidence>
<sequence>MVSVIWRPSIPVSIDGLPLTNRVSDFAWTFPYERLPSDKRVAFFLRPEMVLILVVLYLRSKDSLKQVAKILDIGKSSGFRWAVAVHNLGLAVFSAVVVFHTWPIVIGHYLEKGFDAVYCDADGSLWGEAGLGAWATIFYISKYYEFLDTWVLIFKGKKPSFLQIYHHTGVVLTMWGGVTSQASWLLVVVLLNSLIHTLMYTYFFVKTLYPTMHIPYARYLTTAQIVQFLTGIIGTLHIQVRGESCASYPSRLMLGIIQTYGVGLLVLFSAFAAKKYKTK</sequence>
<comment type="similarity">
    <text evidence="10">Belongs to the ELO family.</text>
</comment>
<accession>A0A7S2XN16</accession>